<organism evidence="8 9">
    <name type="scientific">Caulifigura coniformis</name>
    <dbReference type="NCBI Taxonomy" id="2527983"/>
    <lineage>
        <taxon>Bacteria</taxon>
        <taxon>Pseudomonadati</taxon>
        <taxon>Planctomycetota</taxon>
        <taxon>Planctomycetia</taxon>
        <taxon>Planctomycetales</taxon>
        <taxon>Planctomycetaceae</taxon>
        <taxon>Caulifigura</taxon>
    </lineage>
</organism>
<gene>
    <name evidence="8" type="primary">traD</name>
    <name evidence="8" type="ORF">Pan44_08170</name>
</gene>
<protein>
    <submittedName>
        <fullName evidence="8">Coupling protein TraD</fullName>
    </submittedName>
</protein>
<feature type="compositionally biased region" description="Basic and acidic residues" evidence="6">
    <location>
        <begin position="449"/>
        <end position="467"/>
    </location>
</feature>
<dbReference type="PANTHER" id="PTHR37937">
    <property type="entry name" value="CONJUGATIVE TRANSFER: DNA TRANSPORT"/>
    <property type="match status" value="1"/>
</dbReference>
<evidence type="ECO:0000256" key="2">
    <source>
        <dbReference type="ARBA" id="ARBA00022475"/>
    </source>
</evidence>
<keyword evidence="4" id="KW-1133">Transmembrane helix</keyword>
<evidence type="ECO:0000313" key="9">
    <source>
        <dbReference type="Proteomes" id="UP000315700"/>
    </source>
</evidence>
<dbReference type="Proteomes" id="UP000315700">
    <property type="component" value="Chromosome"/>
</dbReference>
<dbReference type="PANTHER" id="PTHR37937:SF1">
    <property type="entry name" value="CONJUGATIVE TRANSFER: DNA TRANSPORT"/>
    <property type="match status" value="1"/>
</dbReference>
<name>A0A517S9J2_9PLAN</name>
<keyword evidence="2" id="KW-1003">Cell membrane</keyword>
<accession>A0A517S9J2</accession>
<keyword evidence="3" id="KW-0812">Transmembrane</keyword>
<feature type="region of interest" description="Disordered" evidence="6">
    <location>
        <begin position="446"/>
        <end position="477"/>
    </location>
</feature>
<evidence type="ECO:0000256" key="3">
    <source>
        <dbReference type="ARBA" id="ARBA00022692"/>
    </source>
</evidence>
<dbReference type="OrthoDB" id="251874at2"/>
<evidence type="ECO:0000313" key="8">
    <source>
        <dbReference type="EMBL" id="QDT52805.1"/>
    </source>
</evidence>
<dbReference type="Gene3D" id="3.40.50.300">
    <property type="entry name" value="P-loop containing nucleotide triphosphate hydrolases"/>
    <property type="match status" value="2"/>
</dbReference>
<dbReference type="InterPro" id="IPR051539">
    <property type="entry name" value="T4SS-coupling_protein"/>
</dbReference>
<feature type="compositionally biased region" description="Acidic residues" evidence="6">
    <location>
        <begin position="468"/>
        <end position="477"/>
    </location>
</feature>
<keyword evidence="5" id="KW-0472">Membrane</keyword>
<comment type="subcellular location">
    <subcellularLocation>
        <location evidence="1">Cell membrane</location>
        <topology evidence="1">Multi-pass membrane protein</topology>
    </subcellularLocation>
</comment>
<feature type="domain" description="Type IV secretion system coupling protein TraD DNA-binding" evidence="7">
    <location>
        <begin position="8"/>
        <end position="382"/>
    </location>
</feature>
<dbReference type="InterPro" id="IPR019476">
    <property type="entry name" value="T4SS_TraD_DNA-bd"/>
</dbReference>
<evidence type="ECO:0000256" key="5">
    <source>
        <dbReference type="ARBA" id="ARBA00023136"/>
    </source>
</evidence>
<sequence>MKSPRPPLRFGSLELPDDVAPNHFLYSGTTGSGKTTLLRLTMQSALHRVGLDDDLRAVVNDDKQDFVPILKSIAPHADLMIMHPFDERGCAWDLQADIREPQTAVELAFTLVPQLPESQPFFSDATRHLVLGVMLSFLLSGVEWTLADLLRVLQSRRLLKAVLRKHPETREIVALYLRDAKLAANILSTVATKFMAFGPVAAAWEHAKRRVSLTEWSQTGSIWVLGNSEISKTPIRTLNRAMFKRATDITLSQPESWTRRNWFFLDELSEAGKLDGLVSFAKKGRSKGGCLAVSFQSIEGLRDSQLYGQHVSEDFLGQLGHKFIGRVESAASAEWASQLIGDQEIEQISTSRTSSKDGTSRTVSRQNAIRRAVLPGQFMDFPPCNRRNGLTGVFFVPEVGVFGDALDGEVLFDELLWPPADVPAFVSRPVDCQYLRPWTAERATYFGIPERRPPSPKPPEQERRPEIDRDDLDDLFS</sequence>
<evidence type="ECO:0000259" key="7">
    <source>
        <dbReference type="Pfam" id="PF10412"/>
    </source>
</evidence>
<dbReference type="SUPFAM" id="SSF52540">
    <property type="entry name" value="P-loop containing nucleoside triphosphate hydrolases"/>
    <property type="match status" value="1"/>
</dbReference>
<proteinExistence type="predicted"/>
<dbReference type="InParanoid" id="A0A517S9J2"/>
<evidence type="ECO:0000256" key="4">
    <source>
        <dbReference type="ARBA" id="ARBA00022989"/>
    </source>
</evidence>
<dbReference type="InterPro" id="IPR027417">
    <property type="entry name" value="P-loop_NTPase"/>
</dbReference>
<reference evidence="8 9" key="1">
    <citation type="submission" date="2019-02" db="EMBL/GenBank/DDBJ databases">
        <title>Deep-cultivation of Planctomycetes and their phenomic and genomic characterization uncovers novel biology.</title>
        <authorList>
            <person name="Wiegand S."/>
            <person name="Jogler M."/>
            <person name="Boedeker C."/>
            <person name="Pinto D."/>
            <person name="Vollmers J."/>
            <person name="Rivas-Marin E."/>
            <person name="Kohn T."/>
            <person name="Peeters S.H."/>
            <person name="Heuer A."/>
            <person name="Rast P."/>
            <person name="Oberbeckmann S."/>
            <person name="Bunk B."/>
            <person name="Jeske O."/>
            <person name="Meyerdierks A."/>
            <person name="Storesund J.E."/>
            <person name="Kallscheuer N."/>
            <person name="Luecker S."/>
            <person name="Lage O.M."/>
            <person name="Pohl T."/>
            <person name="Merkel B.J."/>
            <person name="Hornburger P."/>
            <person name="Mueller R.-W."/>
            <person name="Bruemmer F."/>
            <person name="Labrenz M."/>
            <person name="Spormann A.M."/>
            <person name="Op den Camp H."/>
            <person name="Overmann J."/>
            <person name="Amann R."/>
            <person name="Jetten M.S.M."/>
            <person name="Mascher T."/>
            <person name="Medema M.H."/>
            <person name="Devos D.P."/>
            <person name="Kaster A.-K."/>
            <person name="Ovreas L."/>
            <person name="Rohde M."/>
            <person name="Galperin M.Y."/>
            <person name="Jogler C."/>
        </authorList>
    </citation>
    <scope>NUCLEOTIDE SEQUENCE [LARGE SCALE GENOMIC DNA]</scope>
    <source>
        <strain evidence="8 9">Pan44</strain>
    </source>
</reference>
<evidence type="ECO:0000256" key="6">
    <source>
        <dbReference type="SAM" id="MobiDB-lite"/>
    </source>
</evidence>
<dbReference type="CDD" id="cd01127">
    <property type="entry name" value="TrwB_TraG_TraD_VirD4"/>
    <property type="match status" value="1"/>
</dbReference>
<dbReference type="EMBL" id="CP036271">
    <property type="protein sequence ID" value="QDT52805.1"/>
    <property type="molecule type" value="Genomic_DNA"/>
</dbReference>
<dbReference type="GO" id="GO:0005886">
    <property type="term" value="C:plasma membrane"/>
    <property type="evidence" value="ECO:0007669"/>
    <property type="project" value="UniProtKB-SubCell"/>
</dbReference>
<evidence type="ECO:0000256" key="1">
    <source>
        <dbReference type="ARBA" id="ARBA00004651"/>
    </source>
</evidence>
<keyword evidence="9" id="KW-1185">Reference proteome</keyword>
<dbReference type="RefSeq" id="WP_145027466.1">
    <property type="nucleotide sequence ID" value="NZ_CP036271.1"/>
</dbReference>
<dbReference type="AlphaFoldDB" id="A0A517S9J2"/>
<dbReference type="Pfam" id="PF10412">
    <property type="entry name" value="TrwB_AAD_bind"/>
    <property type="match status" value="1"/>
</dbReference>
<dbReference type="KEGG" id="ccos:Pan44_08170"/>